<evidence type="ECO:0000256" key="1">
    <source>
        <dbReference type="ARBA" id="ARBA00012162"/>
    </source>
</evidence>
<dbReference type="EMBL" id="JAPDDP010000030">
    <property type="protein sequence ID" value="MDA0182033.1"/>
    <property type="molecule type" value="Genomic_DNA"/>
</dbReference>
<protein>
    <recommendedName>
        <fullName evidence="1">uroporphyrinogen-III C-methyltransferase</fullName>
        <ecNumber evidence="1">2.1.1.107</ecNumber>
    </recommendedName>
</protein>
<dbReference type="FunFam" id="3.40.1010.10:FF:000001">
    <property type="entry name" value="Siroheme synthase"/>
    <property type="match status" value="1"/>
</dbReference>
<dbReference type="SUPFAM" id="SSF53790">
    <property type="entry name" value="Tetrapyrrole methylase"/>
    <property type="match status" value="1"/>
</dbReference>
<dbReference type="NCBIfam" id="NF004790">
    <property type="entry name" value="PRK06136.1"/>
    <property type="match status" value="1"/>
</dbReference>
<dbReference type="PANTHER" id="PTHR45790">
    <property type="entry name" value="SIROHEME SYNTHASE-RELATED"/>
    <property type="match status" value="1"/>
</dbReference>
<dbReference type="Pfam" id="PF00590">
    <property type="entry name" value="TP_methylase"/>
    <property type="match status" value="1"/>
</dbReference>
<evidence type="ECO:0000313" key="9">
    <source>
        <dbReference type="Proteomes" id="UP001147653"/>
    </source>
</evidence>
<reference evidence="8" key="1">
    <citation type="submission" date="2022-10" db="EMBL/GenBank/DDBJ databases">
        <title>The WGS of Solirubrobacter phytolaccae KCTC 29190.</title>
        <authorList>
            <person name="Jiang Z."/>
        </authorList>
    </citation>
    <scope>NUCLEOTIDE SEQUENCE</scope>
    <source>
        <strain evidence="8">KCTC 29190</strain>
    </source>
</reference>
<dbReference type="GO" id="GO:0019354">
    <property type="term" value="P:siroheme biosynthetic process"/>
    <property type="evidence" value="ECO:0007669"/>
    <property type="project" value="InterPro"/>
</dbReference>
<keyword evidence="2 8" id="KW-0489">Methyltransferase</keyword>
<evidence type="ECO:0000256" key="3">
    <source>
        <dbReference type="ARBA" id="ARBA00022679"/>
    </source>
</evidence>
<comment type="caution">
    <text evidence="8">The sequence shown here is derived from an EMBL/GenBank/DDBJ whole genome shotgun (WGS) entry which is preliminary data.</text>
</comment>
<evidence type="ECO:0000313" key="8">
    <source>
        <dbReference type="EMBL" id="MDA0182033.1"/>
    </source>
</evidence>
<evidence type="ECO:0000259" key="7">
    <source>
        <dbReference type="Pfam" id="PF00590"/>
    </source>
</evidence>
<dbReference type="NCBIfam" id="TIGR01469">
    <property type="entry name" value="cobA_cysG_Cterm"/>
    <property type="match status" value="1"/>
</dbReference>
<organism evidence="8 9">
    <name type="scientific">Solirubrobacter phytolaccae</name>
    <dbReference type="NCBI Taxonomy" id="1404360"/>
    <lineage>
        <taxon>Bacteria</taxon>
        <taxon>Bacillati</taxon>
        <taxon>Actinomycetota</taxon>
        <taxon>Thermoleophilia</taxon>
        <taxon>Solirubrobacterales</taxon>
        <taxon>Solirubrobacteraceae</taxon>
        <taxon>Solirubrobacter</taxon>
    </lineage>
</organism>
<feature type="domain" description="Tetrapyrrole methylase" evidence="7">
    <location>
        <begin position="32"/>
        <end position="243"/>
    </location>
</feature>
<dbReference type="InterPro" id="IPR035996">
    <property type="entry name" value="4pyrrol_Methylase_sf"/>
</dbReference>
<keyword evidence="3 8" id="KW-0808">Transferase</keyword>
<sequence>ASDFASRHAARRHAARRHAARSRPVARGGRVTVHLVGAGPGDPSLLTVAAAELIRRARVVVYDRPSMDAIVALAPADAERHVVGLAPGQRALSQPEVNALLVELGRTHDEVVRLKSGDPFVASRGGEEALALQTAGVPVNVIPGVSSALAAPAAAGIPLMMRQSSVTATFVSGDDDDEHAEPPDWHALGALGGTLVILTGRARIRRIAAKLIEGGRAPDTPIAAISAASRDRQRILRGTLTDLPAPLPPPVTFVVGHAAALELTCTSPKAS</sequence>
<dbReference type="InterPro" id="IPR014777">
    <property type="entry name" value="4pyrrole_Mease_sub1"/>
</dbReference>
<evidence type="ECO:0000256" key="2">
    <source>
        <dbReference type="ARBA" id="ARBA00022603"/>
    </source>
</evidence>
<dbReference type="InterPro" id="IPR006366">
    <property type="entry name" value="CobA/CysG_C"/>
</dbReference>
<dbReference type="CDD" id="cd11642">
    <property type="entry name" value="SUMT"/>
    <property type="match status" value="1"/>
</dbReference>
<evidence type="ECO:0000256" key="6">
    <source>
        <dbReference type="SAM" id="MobiDB-lite"/>
    </source>
</evidence>
<evidence type="ECO:0000256" key="4">
    <source>
        <dbReference type="ARBA" id="ARBA00022691"/>
    </source>
</evidence>
<evidence type="ECO:0000256" key="5">
    <source>
        <dbReference type="ARBA" id="ARBA00023244"/>
    </source>
</evidence>
<feature type="region of interest" description="Disordered" evidence="6">
    <location>
        <begin position="1"/>
        <end position="26"/>
    </location>
</feature>
<dbReference type="InterPro" id="IPR014776">
    <property type="entry name" value="4pyrrole_Mease_sub2"/>
</dbReference>
<dbReference type="EC" id="2.1.1.107" evidence="1"/>
<dbReference type="GO" id="GO:0004851">
    <property type="term" value="F:uroporphyrin-III C-methyltransferase activity"/>
    <property type="evidence" value="ECO:0007669"/>
    <property type="project" value="UniProtKB-EC"/>
</dbReference>
<dbReference type="InterPro" id="IPR050161">
    <property type="entry name" value="Siro_Cobalamin_biosynth"/>
</dbReference>
<dbReference type="GO" id="GO:0032259">
    <property type="term" value="P:methylation"/>
    <property type="evidence" value="ECO:0007669"/>
    <property type="project" value="UniProtKB-KW"/>
</dbReference>
<dbReference type="Proteomes" id="UP001147653">
    <property type="component" value="Unassembled WGS sequence"/>
</dbReference>
<dbReference type="AlphaFoldDB" id="A0A9X3N914"/>
<feature type="compositionally biased region" description="Basic residues" evidence="6">
    <location>
        <begin position="8"/>
        <end position="21"/>
    </location>
</feature>
<dbReference type="Gene3D" id="3.30.950.10">
    <property type="entry name" value="Methyltransferase, Cobalt-precorrin-4 Transmethylase, Domain 2"/>
    <property type="match status" value="1"/>
</dbReference>
<name>A0A9X3N914_9ACTN</name>
<gene>
    <name evidence="8" type="primary">cobA</name>
    <name evidence="8" type="ORF">OJ997_17140</name>
</gene>
<dbReference type="InterPro" id="IPR000878">
    <property type="entry name" value="4pyrrol_Mease"/>
</dbReference>
<keyword evidence="9" id="KW-1185">Reference proteome</keyword>
<accession>A0A9X3N914</accession>
<keyword evidence="5" id="KW-0627">Porphyrin biosynthesis</keyword>
<dbReference type="RefSeq" id="WP_270026393.1">
    <property type="nucleotide sequence ID" value="NZ_JAPDDP010000030.1"/>
</dbReference>
<dbReference type="Gene3D" id="3.40.1010.10">
    <property type="entry name" value="Cobalt-precorrin-4 Transmethylase, Domain 1"/>
    <property type="match status" value="1"/>
</dbReference>
<keyword evidence="4" id="KW-0949">S-adenosyl-L-methionine</keyword>
<feature type="non-terminal residue" evidence="8">
    <location>
        <position position="1"/>
    </location>
</feature>
<proteinExistence type="predicted"/>
<dbReference type="PANTHER" id="PTHR45790:SF3">
    <property type="entry name" value="S-ADENOSYL-L-METHIONINE-DEPENDENT UROPORPHYRINOGEN III METHYLTRANSFERASE, CHLOROPLASTIC"/>
    <property type="match status" value="1"/>
</dbReference>